<keyword evidence="2" id="KW-1185">Reference proteome</keyword>
<accession>A0AAV3XIP1</accession>
<dbReference type="AlphaFoldDB" id="A0AAV3XIP1"/>
<dbReference type="RefSeq" id="WP_226586122.1">
    <property type="nucleotide sequence ID" value="NZ_BLAY01000086.1"/>
</dbReference>
<sequence length="57" mass="6623">MKKLSPYMRKADERGGFWGITRESWAEVNFVETAGNQVGGKHYHKETYELFSLDQAK</sequence>
<comment type="caution">
    <text evidence="1">The sequence shown here is derived from an EMBL/GenBank/DDBJ whole genome shotgun (WGS) entry which is preliminary data.</text>
</comment>
<organism evidence="1 2">
    <name type="scientific">Microseira wollei NIES-4236</name>
    <dbReference type="NCBI Taxonomy" id="2530354"/>
    <lineage>
        <taxon>Bacteria</taxon>
        <taxon>Bacillati</taxon>
        <taxon>Cyanobacteriota</taxon>
        <taxon>Cyanophyceae</taxon>
        <taxon>Oscillatoriophycideae</taxon>
        <taxon>Aerosakkonematales</taxon>
        <taxon>Aerosakkonemataceae</taxon>
        <taxon>Microseira</taxon>
    </lineage>
</organism>
<dbReference type="EMBL" id="BLAY01000086">
    <property type="protein sequence ID" value="GET40282.1"/>
    <property type="molecule type" value="Genomic_DNA"/>
</dbReference>
<dbReference type="Proteomes" id="UP001050975">
    <property type="component" value="Unassembled WGS sequence"/>
</dbReference>
<proteinExistence type="predicted"/>
<reference evidence="1" key="1">
    <citation type="submission" date="2019-10" db="EMBL/GenBank/DDBJ databases">
        <title>Draft genome sequece of Microseira wollei NIES-4236.</title>
        <authorList>
            <person name="Yamaguchi H."/>
            <person name="Suzuki S."/>
            <person name="Kawachi M."/>
        </authorList>
    </citation>
    <scope>NUCLEOTIDE SEQUENCE</scope>
    <source>
        <strain evidence="1">NIES-4236</strain>
    </source>
</reference>
<name>A0AAV3XIP1_9CYAN</name>
<protein>
    <submittedName>
        <fullName evidence="1">Uncharacterized protein</fullName>
    </submittedName>
</protein>
<evidence type="ECO:0000313" key="1">
    <source>
        <dbReference type="EMBL" id="GET40282.1"/>
    </source>
</evidence>
<evidence type="ECO:0000313" key="2">
    <source>
        <dbReference type="Proteomes" id="UP001050975"/>
    </source>
</evidence>
<gene>
    <name evidence="1" type="ORF">MiSe_50910</name>
</gene>